<sequence>MPSDDAVPWGKVAAGVAAVAAIGGIGYLVYTRSSSSKRHSKNSDNPRVAVVPPINSNSTSNGPNNTTKRPLPKKEQTPKEAAHSLKNDGNELFKKGLFQEAVEMYTKAIEVCPSTEKEELATYYQNRAAAYDKLVRFRQFIHSNDSRWVT</sequence>
<dbReference type="WBParaSite" id="PSAMB.scaffold9852size4572.g32793.t1">
    <property type="protein sequence ID" value="PSAMB.scaffold9852size4572.g32793.t1"/>
    <property type="gene ID" value="PSAMB.scaffold9852size4572.g32793"/>
</dbReference>
<evidence type="ECO:0000256" key="10">
    <source>
        <dbReference type="PROSITE-ProRule" id="PRU00339"/>
    </source>
</evidence>
<keyword evidence="5 10" id="KW-0802">TPR repeat</keyword>
<comment type="similarity">
    <text evidence="9">Belongs to the Tom70 family.</text>
</comment>
<evidence type="ECO:0000256" key="8">
    <source>
        <dbReference type="ARBA" id="ARBA00023136"/>
    </source>
</evidence>
<keyword evidence="6 12" id="KW-1133">Transmembrane helix</keyword>
<dbReference type="Proteomes" id="UP000887566">
    <property type="component" value="Unplaced"/>
</dbReference>
<feature type="transmembrane region" description="Helical" evidence="12">
    <location>
        <begin position="12"/>
        <end position="30"/>
    </location>
</feature>
<dbReference type="GO" id="GO:0030150">
    <property type="term" value="P:protein import into mitochondrial matrix"/>
    <property type="evidence" value="ECO:0007669"/>
    <property type="project" value="TreeGrafter"/>
</dbReference>
<dbReference type="SUPFAM" id="SSF48452">
    <property type="entry name" value="TPR-like"/>
    <property type="match status" value="1"/>
</dbReference>
<feature type="repeat" description="TPR" evidence="10">
    <location>
        <begin position="82"/>
        <end position="115"/>
    </location>
</feature>
<evidence type="ECO:0000256" key="2">
    <source>
        <dbReference type="ARBA" id="ARBA00022692"/>
    </source>
</evidence>
<dbReference type="GO" id="GO:0045039">
    <property type="term" value="P:protein insertion into mitochondrial inner membrane"/>
    <property type="evidence" value="ECO:0007669"/>
    <property type="project" value="TreeGrafter"/>
</dbReference>
<evidence type="ECO:0000256" key="11">
    <source>
        <dbReference type="SAM" id="MobiDB-lite"/>
    </source>
</evidence>
<dbReference type="PROSITE" id="PS50005">
    <property type="entry name" value="TPR"/>
    <property type="match status" value="1"/>
</dbReference>
<keyword evidence="8 12" id="KW-0472">Membrane</keyword>
<evidence type="ECO:0000256" key="5">
    <source>
        <dbReference type="ARBA" id="ARBA00022803"/>
    </source>
</evidence>
<keyword evidence="4" id="KW-1000">Mitochondrion outer membrane</keyword>
<keyword evidence="13" id="KW-1185">Reference proteome</keyword>
<evidence type="ECO:0000256" key="4">
    <source>
        <dbReference type="ARBA" id="ARBA00022787"/>
    </source>
</evidence>
<evidence type="ECO:0000256" key="6">
    <source>
        <dbReference type="ARBA" id="ARBA00022989"/>
    </source>
</evidence>
<protein>
    <submittedName>
        <fullName evidence="14">Uncharacterized protein</fullName>
    </submittedName>
</protein>
<reference evidence="14" key="1">
    <citation type="submission" date="2022-11" db="UniProtKB">
        <authorList>
            <consortium name="WormBaseParasite"/>
        </authorList>
    </citation>
    <scope>IDENTIFICATION</scope>
</reference>
<dbReference type="InterPro" id="IPR019734">
    <property type="entry name" value="TPR_rpt"/>
</dbReference>
<name>A0A914XV70_9BILA</name>
<dbReference type="PANTHER" id="PTHR46208:SF1">
    <property type="entry name" value="MITOCHONDRIAL IMPORT RECEPTOR SUBUNIT TOM70"/>
    <property type="match status" value="1"/>
</dbReference>
<dbReference type="Gene3D" id="1.25.40.10">
    <property type="entry name" value="Tetratricopeptide repeat domain"/>
    <property type="match status" value="1"/>
</dbReference>
<dbReference type="Pfam" id="PF00515">
    <property type="entry name" value="TPR_1"/>
    <property type="match status" value="1"/>
</dbReference>
<dbReference type="SMART" id="SM00028">
    <property type="entry name" value="TPR"/>
    <property type="match status" value="1"/>
</dbReference>
<keyword evidence="7" id="KW-0496">Mitochondrion</keyword>
<accession>A0A914XV70</accession>
<evidence type="ECO:0000256" key="9">
    <source>
        <dbReference type="ARBA" id="ARBA00038030"/>
    </source>
</evidence>
<keyword evidence="2 12" id="KW-0812">Transmembrane</keyword>
<dbReference type="GO" id="GO:0030943">
    <property type="term" value="F:mitochondrion targeting sequence binding"/>
    <property type="evidence" value="ECO:0007669"/>
    <property type="project" value="TreeGrafter"/>
</dbReference>
<evidence type="ECO:0000256" key="12">
    <source>
        <dbReference type="SAM" id="Phobius"/>
    </source>
</evidence>
<dbReference type="GO" id="GO:0008320">
    <property type="term" value="F:protein transmembrane transporter activity"/>
    <property type="evidence" value="ECO:0007669"/>
    <property type="project" value="TreeGrafter"/>
</dbReference>
<feature type="region of interest" description="Disordered" evidence="11">
    <location>
        <begin position="33"/>
        <end position="88"/>
    </location>
</feature>
<comment type="subcellular location">
    <subcellularLocation>
        <location evidence="1">Mitochondrion outer membrane</location>
        <topology evidence="1">Single-pass membrane protein</topology>
    </subcellularLocation>
</comment>
<evidence type="ECO:0000256" key="7">
    <source>
        <dbReference type="ARBA" id="ARBA00023128"/>
    </source>
</evidence>
<evidence type="ECO:0000256" key="3">
    <source>
        <dbReference type="ARBA" id="ARBA00022737"/>
    </source>
</evidence>
<evidence type="ECO:0000313" key="14">
    <source>
        <dbReference type="WBParaSite" id="PSAMB.scaffold9852size4572.g32793.t1"/>
    </source>
</evidence>
<evidence type="ECO:0000313" key="13">
    <source>
        <dbReference type="Proteomes" id="UP000887566"/>
    </source>
</evidence>
<feature type="compositionally biased region" description="Basic and acidic residues" evidence="11">
    <location>
        <begin position="72"/>
        <end position="88"/>
    </location>
</feature>
<keyword evidence="3" id="KW-0677">Repeat</keyword>
<proteinExistence type="inferred from homology"/>
<dbReference type="GO" id="GO:0005741">
    <property type="term" value="C:mitochondrial outer membrane"/>
    <property type="evidence" value="ECO:0007669"/>
    <property type="project" value="UniProtKB-SubCell"/>
</dbReference>
<organism evidence="13 14">
    <name type="scientific">Plectus sambesii</name>
    <dbReference type="NCBI Taxonomy" id="2011161"/>
    <lineage>
        <taxon>Eukaryota</taxon>
        <taxon>Metazoa</taxon>
        <taxon>Ecdysozoa</taxon>
        <taxon>Nematoda</taxon>
        <taxon>Chromadorea</taxon>
        <taxon>Plectida</taxon>
        <taxon>Plectina</taxon>
        <taxon>Plectoidea</taxon>
        <taxon>Plectidae</taxon>
        <taxon>Plectus</taxon>
    </lineage>
</organism>
<evidence type="ECO:0000256" key="1">
    <source>
        <dbReference type="ARBA" id="ARBA00004572"/>
    </source>
</evidence>
<dbReference type="PANTHER" id="PTHR46208">
    <property type="entry name" value="MITOCHONDRIAL IMPORT RECEPTOR SUBUNIT TOM70"/>
    <property type="match status" value="1"/>
</dbReference>
<dbReference type="InterPro" id="IPR011990">
    <property type="entry name" value="TPR-like_helical_dom_sf"/>
</dbReference>
<dbReference type="AlphaFoldDB" id="A0A914XV70"/>
<feature type="compositionally biased region" description="Low complexity" evidence="11">
    <location>
        <begin position="52"/>
        <end position="67"/>
    </location>
</feature>